<dbReference type="GO" id="GO:0005886">
    <property type="term" value="C:plasma membrane"/>
    <property type="evidence" value="ECO:0007669"/>
    <property type="project" value="UniProtKB-SubCell"/>
</dbReference>
<dbReference type="PANTHER" id="PTHR30354:SF22">
    <property type="entry name" value="HIGH-AFFINITY GLUCONATE TRANSPORTER"/>
    <property type="match status" value="1"/>
</dbReference>
<evidence type="ECO:0000313" key="9">
    <source>
        <dbReference type="EMBL" id="TWT66221.1"/>
    </source>
</evidence>
<dbReference type="GO" id="GO:0015128">
    <property type="term" value="F:gluconate transmembrane transporter activity"/>
    <property type="evidence" value="ECO:0007669"/>
    <property type="project" value="InterPro"/>
</dbReference>
<evidence type="ECO:0000256" key="5">
    <source>
        <dbReference type="ARBA" id="ARBA00022989"/>
    </source>
</evidence>
<keyword evidence="3" id="KW-1003">Cell membrane</keyword>
<dbReference type="RefSeq" id="WP_146591615.1">
    <property type="nucleotide sequence ID" value="NZ_SJPO01000017.1"/>
</dbReference>
<evidence type="ECO:0000256" key="4">
    <source>
        <dbReference type="ARBA" id="ARBA00022692"/>
    </source>
</evidence>
<keyword evidence="10" id="KW-1185">Reference proteome</keyword>
<name>A0A5C5XUJ0_9BACT</name>
<feature type="transmembrane region" description="Helical" evidence="8">
    <location>
        <begin position="343"/>
        <end position="361"/>
    </location>
</feature>
<feature type="transmembrane region" description="Helical" evidence="8">
    <location>
        <begin position="54"/>
        <end position="75"/>
    </location>
</feature>
<keyword evidence="6 8" id="KW-0472">Membrane</keyword>
<feature type="transmembrane region" description="Helical" evidence="8">
    <location>
        <begin position="310"/>
        <end position="331"/>
    </location>
</feature>
<evidence type="ECO:0000313" key="10">
    <source>
        <dbReference type="Proteomes" id="UP000318478"/>
    </source>
</evidence>
<feature type="transmembrane region" description="Helical" evidence="8">
    <location>
        <begin position="104"/>
        <end position="128"/>
    </location>
</feature>
<evidence type="ECO:0000256" key="7">
    <source>
        <dbReference type="ARBA" id="ARBA00049663"/>
    </source>
</evidence>
<feature type="transmembrane region" description="Helical" evidence="8">
    <location>
        <begin position="12"/>
        <end position="42"/>
    </location>
</feature>
<comment type="similarity">
    <text evidence="7">Belongs to the GntP permease family.</text>
</comment>
<comment type="subcellular location">
    <subcellularLocation>
        <location evidence="1">Cell membrane</location>
        <topology evidence="1">Multi-pass membrane protein</topology>
    </subcellularLocation>
</comment>
<evidence type="ECO:0000256" key="2">
    <source>
        <dbReference type="ARBA" id="ARBA00022448"/>
    </source>
</evidence>
<comment type="caution">
    <text evidence="9">The sequence shown here is derived from an EMBL/GenBank/DDBJ whole genome shotgun (WGS) entry which is preliminary data.</text>
</comment>
<dbReference type="Pfam" id="PF02447">
    <property type="entry name" value="GntP_permease"/>
    <property type="match status" value="1"/>
</dbReference>
<evidence type="ECO:0000256" key="6">
    <source>
        <dbReference type="ARBA" id="ARBA00023136"/>
    </source>
</evidence>
<keyword evidence="2" id="KW-0813">Transport</keyword>
<dbReference type="AlphaFoldDB" id="A0A5C5XUJ0"/>
<dbReference type="InterPro" id="IPR003474">
    <property type="entry name" value="Glcn_transporter"/>
</dbReference>
<organism evidence="9 10">
    <name type="scientific">Posidoniimonas polymericola</name>
    <dbReference type="NCBI Taxonomy" id="2528002"/>
    <lineage>
        <taxon>Bacteria</taxon>
        <taxon>Pseudomonadati</taxon>
        <taxon>Planctomycetota</taxon>
        <taxon>Planctomycetia</taxon>
        <taxon>Pirellulales</taxon>
        <taxon>Lacipirellulaceae</taxon>
        <taxon>Posidoniimonas</taxon>
    </lineage>
</organism>
<protein>
    <submittedName>
        <fullName evidence="9">Gnt-II system L-idonate transporter</fullName>
    </submittedName>
</protein>
<accession>A0A5C5XUJ0</accession>
<feature type="transmembrane region" description="Helical" evidence="8">
    <location>
        <begin position="177"/>
        <end position="196"/>
    </location>
</feature>
<feature type="transmembrane region" description="Helical" evidence="8">
    <location>
        <begin position="279"/>
        <end position="295"/>
    </location>
</feature>
<feature type="transmembrane region" description="Helical" evidence="8">
    <location>
        <begin position="433"/>
        <end position="458"/>
    </location>
</feature>
<evidence type="ECO:0000256" key="8">
    <source>
        <dbReference type="SAM" id="Phobius"/>
    </source>
</evidence>
<reference evidence="9 10" key="1">
    <citation type="submission" date="2019-02" db="EMBL/GenBank/DDBJ databases">
        <title>Deep-cultivation of Planctomycetes and their phenomic and genomic characterization uncovers novel biology.</title>
        <authorList>
            <person name="Wiegand S."/>
            <person name="Jogler M."/>
            <person name="Boedeker C."/>
            <person name="Pinto D."/>
            <person name="Vollmers J."/>
            <person name="Rivas-Marin E."/>
            <person name="Kohn T."/>
            <person name="Peeters S.H."/>
            <person name="Heuer A."/>
            <person name="Rast P."/>
            <person name="Oberbeckmann S."/>
            <person name="Bunk B."/>
            <person name="Jeske O."/>
            <person name="Meyerdierks A."/>
            <person name="Storesund J.E."/>
            <person name="Kallscheuer N."/>
            <person name="Luecker S."/>
            <person name="Lage O.M."/>
            <person name="Pohl T."/>
            <person name="Merkel B.J."/>
            <person name="Hornburger P."/>
            <person name="Mueller R.-W."/>
            <person name="Bruemmer F."/>
            <person name="Labrenz M."/>
            <person name="Spormann A.M."/>
            <person name="Op Den Camp H."/>
            <person name="Overmann J."/>
            <person name="Amann R."/>
            <person name="Jetten M.S.M."/>
            <person name="Mascher T."/>
            <person name="Medema M.H."/>
            <person name="Devos D.P."/>
            <person name="Kaster A.-K."/>
            <person name="Ovreas L."/>
            <person name="Rohde M."/>
            <person name="Galperin M.Y."/>
            <person name="Jogler C."/>
        </authorList>
    </citation>
    <scope>NUCLEOTIDE SEQUENCE [LARGE SCALE GENOMIC DNA]</scope>
    <source>
        <strain evidence="9 10">Pla123a</strain>
    </source>
</reference>
<sequence length="462" mass="47755">MDQWYPFLVLAIGLAFVIGGIVVLRVHAFLALISAALVVSLMAPGEWGDKVPRVAAAFGDGAMGLGVVIAMAAIIGKAMAESGAADRVVRVFLHVLGENRGATAIAASGYVVAIPVFFDTVFYLLIPLVRSMSRRTGGHYVKYLVAAAACASAHALVPPTPGPLFVANAFDVNLATMMMVGLAVSAPSLFAALAFAGMCDRTMNVDPPDDIDHDDAEVFPVLADDQLPSIAWSLAPILLPVTLITTNAIINPPAPAVEGEQVAKTAVQSAMSVLGNPDLALLLAAIAALVTQRLYRRHSLTHLATSVEHALMSGGVIVLITAAGGAFGRMLREAQIGDAIQDCFGGAAFSGAGLLLLAFGVASLMKFAQGSSTVAMITAAGMVAAMLKGATLHYHPVYLATAIGSGSLVGSWMNDSGFWIFAKMGGLTELQALKTWTPLLAILGVVSMAMTLLMAAVAPMTE</sequence>
<dbReference type="Proteomes" id="UP000318478">
    <property type="component" value="Unassembled WGS sequence"/>
</dbReference>
<keyword evidence="5 8" id="KW-1133">Transmembrane helix</keyword>
<dbReference type="OrthoDB" id="9787129at2"/>
<dbReference type="EMBL" id="SJPO01000017">
    <property type="protein sequence ID" value="TWT66221.1"/>
    <property type="molecule type" value="Genomic_DNA"/>
</dbReference>
<evidence type="ECO:0000256" key="1">
    <source>
        <dbReference type="ARBA" id="ARBA00004651"/>
    </source>
</evidence>
<feature type="transmembrane region" description="Helical" evidence="8">
    <location>
        <begin position="140"/>
        <end position="157"/>
    </location>
</feature>
<proteinExistence type="inferred from homology"/>
<dbReference type="PANTHER" id="PTHR30354">
    <property type="entry name" value="GNT FAMILY GLUCONATE TRANSPORTER"/>
    <property type="match status" value="1"/>
</dbReference>
<evidence type="ECO:0000256" key="3">
    <source>
        <dbReference type="ARBA" id="ARBA00022475"/>
    </source>
</evidence>
<gene>
    <name evidence="9" type="primary">idnT</name>
    <name evidence="9" type="ORF">Pla123a_47450</name>
</gene>
<feature type="transmembrane region" description="Helical" evidence="8">
    <location>
        <begin position="394"/>
        <end position="413"/>
    </location>
</feature>
<keyword evidence="4 8" id="KW-0812">Transmembrane</keyword>
<feature type="transmembrane region" description="Helical" evidence="8">
    <location>
        <begin position="367"/>
        <end position="387"/>
    </location>
</feature>